<dbReference type="SUPFAM" id="SSF58104">
    <property type="entry name" value="Methyl-accepting chemotaxis protein (MCP) signaling domain"/>
    <property type="match status" value="1"/>
</dbReference>
<dbReference type="GO" id="GO:0007165">
    <property type="term" value="P:signal transduction"/>
    <property type="evidence" value="ECO:0007669"/>
    <property type="project" value="UniProtKB-KW"/>
</dbReference>
<feature type="transmembrane region" description="Helical" evidence="4">
    <location>
        <begin position="125"/>
        <end position="144"/>
    </location>
</feature>
<dbReference type="InterPro" id="IPR004090">
    <property type="entry name" value="Chemotax_Me-accpt_rcpt"/>
</dbReference>
<dbReference type="AlphaFoldDB" id="A0A5C1Q7W8"/>
<feature type="transmembrane region" description="Helical" evidence="4">
    <location>
        <begin position="71"/>
        <end position="93"/>
    </location>
</feature>
<dbReference type="RefSeq" id="WP_149566809.1">
    <property type="nucleotide sequence ID" value="NZ_CP035807.1"/>
</dbReference>
<dbReference type="KEGG" id="sper:EW093_02160"/>
<feature type="transmembrane region" description="Helical" evidence="4">
    <location>
        <begin position="21"/>
        <end position="42"/>
    </location>
</feature>
<dbReference type="GO" id="GO:0004888">
    <property type="term" value="F:transmembrane signaling receptor activity"/>
    <property type="evidence" value="ECO:0007669"/>
    <property type="project" value="InterPro"/>
</dbReference>
<dbReference type="SMART" id="SM00283">
    <property type="entry name" value="MA"/>
    <property type="match status" value="1"/>
</dbReference>
<dbReference type="PRINTS" id="PR00260">
    <property type="entry name" value="CHEMTRNSDUCR"/>
</dbReference>
<dbReference type="InterPro" id="IPR004089">
    <property type="entry name" value="MCPsignal_dom"/>
</dbReference>
<keyword evidence="3" id="KW-0807">Transducer</keyword>
<dbReference type="PROSITE" id="PS50111">
    <property type="entry name" value="CHEMOTAXIS_TRANSDUC_2"/>
    <property type="match status" value="1"/>
</dbReference>
<dbReference type="Pfam" id="PF00015">
    <property type="entry name" value="MCPsignal"/>
    <property type="match status" value="1"/>
</dbReference>
<evidence type="ECO:0000256" key="4">
    <source>
        <dbReference type="SAM" id="Phobius"/>
    </source>
</evidence>
<feature type="transmembrane region" description="Helical" evidence="4">
    <location>
        <begin position="48"/>
        <end position="64"/>
    </location>
</feature>
<dbReference type="Proteomes" id="UP000323824">
    <property type="component" value="Chromosome"/>
</dbReference>
<name>A0A5C1Q7W8_9SPIO</name>
<keyword evidence="1" id="KW-0145">Chemotaxis</keyword>
<feature type="transmembrane region" description="Helical" evidence="4">
    <location>
        <begin position="159"/>
        <end position="180"/>
    </location>
</feature>
<evidence type="ECO:0000256" key="3">
    <source>
        <dbReference type="PROSITE-ProRule" id="PRU00284"/>
    </source>
</evidence>
<dbReference type="OrthoDB" id="371102at2"/>
<gene>
    <name evidence="6" type="ORF">EW093_02160</name>
</gene>
<reference evidence="6 7" key="1">
    <citation type="submission" date="2019-02" db="EMBL/GenBank/DDBJ databases">
        <authorList>
            <person name="Fomenkov A."/>
            <person name="Dubinina G."/>
            <person name="Grabovich M."/>
            <person name="Vincze T."/>
            <person name="Roberts R.J."/>
        </authorList>
    </citation>
    <scope>NUCLEOTIDE SEQUENCE [LARGE SCALE GENOMIC DNA]</scope>
    <source>
        <strain evidence="6 7">P</strain>
    </source>
</reference>
<keyword evidence="4" id="KW-1133">Transmembrane helix</keyword>
<keyword evidence="4" id="KW-0472">Membrane</keyword>
<dbReference type="PANTHER" id="PTHR43531:SF11">
    <property type="entry name" value="METHYL-ACCEPTING CHEMOTAXIS PROTEIN 3"/>
    <property type="match status" value="1"/>
</dbReference>
<reference evidence="6 7" key="2">
    <citation type="submission" date="2019-09" db="EMBL/GenBank/DDBJ databases">
        <title>Complete Genome Sequence and Methylome Analysis of free living Spirochaetas.</title>
        <authorList>
            <person name="Leshcheva N."/>
            <person name="Mikheeva N."/>
        </authorList>
    </citation>
    <scope>NUCLEOTIDE SEQUENCE [LARGE SCALE GENOMIC DNA]</scope>
    <source>
        <strain evidence="6 7">P</strain>
    </source>
</reference>
<organism evidence="6 7">
    <name type="scientific">Thiospirochaeta perfilievii</name>
    <dbReference type="NCBI Taxonomy" id="252967"/>
    <lineage>
        <taxon>Bacteria</taxon>
        <taxon>Pseudomonadati</taxon>
        <taxon>Spirochaetota</taxon>
        <taxon>Spirochaetia</taxon>
        <taxon>Spirochaetales</taxon>
        <taxon>Spirochaetaceae</taxon>
        <taxon>Thiospirochaeta</taxon>
    </lineage>
</organism>
<dbReference type="EMBL" id="CP035807">
    <property type="protein sequence ID" value="QEN03551.1"/>
    <property type="molecule type" value="Genomic_DNA"/>
</dbReference>
<evidence type="ECO:0000259" key="5">
    <source>
        <dbReference type="PROSITE" id="PS50111"/>
    </source>
</evidence>
<dbReference type="GO" id="GO:0016020">
    <property type="term" value="C:membrane"/>
    <property type="evidence" value="ECO:0007669"/>
    <property type="project" value="InterPro"/>
</dbReference>
<feature type="domain" description="Methyl-accepting transducer" evidence="5">
    <location>
        <begin position="255"/>
        <end position="471"/>
    </location>
</feature>
<keyword evidence="7" id="KW-1185">Reference proteome</keyword>
<proteinExistence type="inferred from homology"/>
<comment type="similarity">
    <text evidence="2">Belongs to the methyl-accepting chemotaxis (MCP) protein family.</text>
</comment>
<feature type="transmembrane region" description="Helical" evidence="4">
    <location>
        <begin position="99"/>
        <end position="118"/>
    </location>
</feature>
<sequence>MIKITEEYKDSAYEVRLKAPMLSIVIKVFLTLMILLGSRSLVRGEFDSVIIMLVFCLFFIYQNIRIYRGKYTSVSLIFTYILAITSSYSAYTMPYTELAYYRFTIIVLMSMSISLIFVPNLKHLVFQYSYLILTYVTFIVIKVNNGSITEVAVKFSDQIFIPSVLIIMILFMFISIRIILDRVSIDAITKIKESDEQTRRMVQLVSASTSQLDEADGMMEKSKLTADSISEIESNINSISVKAGTLNDQFFISKESLEQINRSLVTLETISEDQSANITETSASLEQMVSSIKNSANIIHSKKSSVNNLKDRAVNGALVIDKTSSSFQRVTEHIESIKVMTKVISDISDQTNLLAMNAAIEAAHAGDQGRGFAVVAGEVRKLAESSANSTLQISSSLNQLLESIDSMGEHVIASGDAFKSISVEIEEVKDSMDEISKNIHELSTGSEEILRATSQMIELTYQVNEAVSSVKNSESSVSSNVNNMGSFISDLFAGLQEILLGTEGITNAMFDLSKMSKRLNLNTKELNRKISIS</sequence>
<accession>A0A5C1Q7W8</accession>
<evidence type="ECO:0000256" key="2">
    <source>
        <dbReference type="ARBA" id="ARBA00029447"/>
    </source>
</evidence>
<keyword evidence="4" id="KW-0812">Transmembrane</keyword>
<dbReference type="Gene3D" id="1.10.287.950">
    <property type="entry name" value="Methyl-accepting chemotaxis protein"/>
    <property type="match status" value="1"/>
</dbReference>
<evidence type="ECO:0000313" key="7">
    <source>
        <dbReference type="Proteomes" id="UP000323824"/>
    </source>
</evidence>
<protein>
    <recommendedName>
        <fullName evidence="5">Methyl-accepting transducer domain-containing protein</fullName>
    </recommendedName>
</protein>
<evidence type="ECO:0000313" key="6">
    <source>
        <dbReference type="EMBL" id="QEN03551.1"/>
    </source>
</evidence>
<dbReference type="InterPro" id="IPR051310">
    <property type="entry name" value="MCP_chemotaxis"/>
</dbReference>
<evidence type="ECO:0000256" key="1">
    <source>
        <dbReference type="ARBA" id="ARBA00022500"/>
    </source>
</evidence>
<dbReference type="PANTHER" id="PTHR43531">
    <property type="entry name" value="PROTEIN ICFG"/>
    <property type="match status" value="1"/>
</dbReference>
<dbReference type="GO" id="GO:0006935">
    <property type="term" value="P:chemotaxis"/>
    <property type="evidence" value="ECO:0007669"/>
    <property type="project" value="UniProtKB-KW"/>
</dbReference>